<keyword evidence="1" id="KW-0732">Signal</keyword>
<evidence type="ECO:0000256" key="2">
    <source>
        <dbReference type="SAM" id="MobiDB-lite"/>
    </source>
</evidence>
<keyword evidence="3" id="KW-0472">Membrane</keyword>
<feature type="domain" description="SbsA Ig-like" evidence="4">
    <location>
        <begin position="68"/>
        <end position="165"/>
    </location>
</feature>
<feature type="domain" description="SbsA Ig-like" evidence="4">
    <location>
        <begin position="168"/>
        <end position="268"/>
    </location>
</feature>
<name>A0A426U667_9CHLR</name>
<dbReference type="Gene3D" id="2.60.40.3710">
    <property type="match status" value="3"/>
</dbReference>
<keyword evidence="3" id="KW-1133">Transmembrane helix</keyword>
<evidence type="ECO:0000256" key="1">
    <source>
        <dbReference type="ARBA" id="ARBA00022729"/>
    </source>
</evidence>
<evidence type="ECO:0000313" key="5">
    <source>
        <dbReference type="EMBL" id="RRR75450.1"/>
    </source>
</evidence>
<feature type="non-terminal residue" evidence="5">
    <location>
        <position position="673"/>
    </location>
</feature>
<organism evidence="5 6">
    <name type="scientific">Candidatus Viridilinea halotolerans</name>
    <dbReference type="NCBI Taxonomy" id="2491704"/>
    <lineage>
        <taxon>Bacteria</taxon>
        <taxon>Bacillati</taxon>
        <taxon>Chloroflexota</taxon>
        <taxon>Chloroflexia</taxon>
        <taxon>Chloroflexales</taxon>
        <taxon>Chloroflexineae</taxon>
        <taxon>Oscillochloridaceae</taxon>
        <taxon>Candidatus Viridilinea</taxon>
    </lineage>
</organism>
<keyword evidence="3" id="KW-0812">Transmembrane</keyword>
<dbReference type="Proteomes" id="UP000280307">
    <property type="component" value="Unassembled WGS sequence"/>
</dbReference>
<evidence type="ECO:0000256" key="3">
    <source>
        <dbReference type="SAM" id="Phobius"/>
    </source>
</evidence>
<reference evidence="5 6" key="1">
    <citation type="submission" date="2018-12" db="EMBL/GenBank/DDBJ databases">
        <title>Genome Sequence of Candidatus Viridilinea halotolerans isolated from saline sulfide-rich spring.</title>
        <authorList>
            <person name="Grouzdev D.S."/>
            <person name="Burganskaya E.I."/>
            <person name="Krutkina M.S."/>
            <person name="Sukhacheva M.V."/>
            <person name="Gorlenko V.M."/>
        </authorList>
    </citation>
    <scope>NUCLEOTIDE SEQUENCE [LARGE SCALE GENOMIC DNA]</scope>
    <source>
        <strain evidence="5">Chok-6</strain>
    </source>
</reference>
<feature type="region of interest" description="Disordered" evidence="2">
    <location>
        <begin position="632"/>
        <end position="673"/>
    </location>
</feature>
<feature type="domain" description="SbsA Ig-like" evidence="4">
    <location>
        <begin position="271"/>
        <end position="365"/>
    </location>
</feature>
<protein>
    <recommendedName>
        <fullName evidence="4">SbsA Ig-like domain-containing protein</fullName>
    </recommendedName>
</protein>
<comment type="caution">
    <text evidence="5">The sequence shown here is derived from an EMBL/GenBank/DDBJ whole genome shotgun (WGS) entry which is preliminary data.</text>
</comment>
<evidence type="ECO:0000313" key="6">
    <source>
        <dbReference type="Proteomes" id="UP000280307"/>
    </source>
</evidence>
<dbReference type="EMBL" id="RSAS01000188">
    <property type="protein sequence ID" value="RRR75450.1"/>
    <property type="molecule type" value="Genomic_DNA"/>
</dbReference>
<evidence type="ECO:0000259" key="4">
    <source>
        <dbReference type="Pfam" id="PF13205"/>
    </source>
</evidence>
<feature type="compositionally biased region" description="Acidic residues" evidence="2">
    <location>
        <begin position="656"/>
        <end position="673"/>
    </location>
</feature>
<feature type="transmembrane region" description="Helical" evidence="3">
    <location>
        <begin position="38"/>
        <end position="60"/>
    </location>
</feature>
<feature type="domain" description="SbsA Ig-like" evidence="4">
    <location>
        <begin position="369"/>
        <end position="454"/>
    </location>
</feature>
<sequence length="673" mass="72592">MVPAHTLFVGPIWYTRFATSARREGSPTMFLLRPLARLWLGGLAATALAFTLLLAVRALAPFAPWHASPALFASDPLPHTIDRPPRSTLTLTFTQPMNPASVRAALRLDPPTPGHFVWSADATTLTFRPTLTFTPASTYTLRLDTQAQSRWWQPLAQPFTLTFTTAAQPALIAALPAGTAVPATSPLALVFSQPMVPAASLGQPVTLPELGSHPPLDLQGQWLDQQTLLLTSATPLAPATRYTFNLAAQLSDQRGVTLGSNLRWSFSTAWPELYAFAPPDQARGVSPREPLRLHFAAPLDEALLRQTIQFTPTITGTWQSATDTNGYHVTFTPEAGWAYGVTYEIALVAPANDAHTPPLAAWRFSVAPQPRLVALFPGQGQLLAPGDPIRLIFSTPMDEASLRTGLRFDPPVPNFDLSLNESEVRLLAPLQASTLYTLTLAATTRDRAGEPLGSEALVRLRTAAARPALHAPNAFANIRQLSPVAPSSLTLEVTNLAALDLSIYPLDEATLLRLLALRRDEWPAFNPTRYGQSLARQWRVIPGSSLNASERLSVPLSLSASAALPAGAYFLRITSPEGPRSDLLLLVSDLRLTLQHHADHALVWATDSSGQPRANLPVALYQGATLLGSGQTDAEGLWRFPAEEGGGAESGRTEEQGTEEQGTEEQGTEEQGT</sequence>
<dbReference type="Pfam" id="PF13205">
    <property type="entry name" value="Big_5"/>
    <property type="match status" value="4"/>
</dbReference>
<proteinExistence type="predicted"/>
<accession>A0A426U667</accession>
<dbReference type="InterPro" id="IPR032812">
    <property type="entry name" value="SbsA_Ig"/>
</dbReference>
<dbReference type="AlphaFoldDB" id="A0A426U667"/>
<gene>
    <name evidence="5" type="ORF">EI684_04635</name>
</gene>